<gene>
    <name evidence="1" type="ORF">GQ55_9G084700</name>
</gene>
<evidence type="ECO:0000313" key="1">
    <source>
        <dbReference type="EMBL" id="PUZ37021.1"/>
    </source>
</evidence>
<sequence>MAVLPGFAAAPPVPTPASCRVLPEWVAAFRPAVPCVRLRPSLFLWVCGWWQPANKLNTAADHGAHPSSVEGVLNLYQFLGIAEGQSAAASDRIGAEQQKTIRNTTGPGLNRRVATTATLWN</sequence>
<evidence type="ECO:0000313" key="2">
    <source>
        <dbReference type="Proteomes" id="UP000244336"/>
    </source>
</evidence>
<keyword evidence="2" id="KW-1185">Reference proteome</keyword>
<reference evidence="1 2" key="1">
    <citation type="submission" date="2018-04" db="EMBL/GenBank/DDBJ databases">
        <title>WGS assembly of Panicum hallii var. hallii HAL2.</title>
        <authorList>
            <person name="Lovell J."/>
            <person name="Jenkins J."/>
            <person name="Lowry D."/>
            <person name="Mamidi S."/>
            <person name="Sreedasyam A."/>
            <person name="Weng X."/>
            <person name="Barry K."/>
            <person name="Bonette J."/>
            <person name="Campitelli B."/>
            <person name="Daum C."/>
            <person name="Gordon S."/>
            <person name="Gould B."/>
            <person name="Lipzen A."/>
            <person name="MacQueen A."/>
            <person name="Palacio-Mejia J."/>
            <person name="Plott C."/>
            <person name="Shakirov E."/>
            <person name="Shu S."/>
            <person name="Yoshinaga Y."/>
            <person name="Zane M."/>
            <person name="Rokhsar D."/>
            <person name="Grimwood J."/>
            <person name="Schmutz J."/>
            <person name="Juenger T."/>
        </authorList>
    </citation>
    <scope>NUCLEOTIDE SEQUENCE [LARGE SCALE GENOMIC DNA]</scope>
    <source>
        <strain evidence="2">cv. HAL2</strain>
    </source>
</reference>
<dbReference type="AlphaFoldDB" id="A0A2T7C0Z6"/>
<dbReference type="EMBL" id="CM009757">
    <property type="protein sequence ID" value="PUZ37021.1"/>
    <property type="molecule type" value="Genomic_DNA"/>
</dbReference>
<protein>
    <submittedName>
        <fullName evidence="1">Uncharacterized protein</fullName>
    </submittedName>
</protein>
<dbReference type="Gramene" id="PUZ37021">
    <property type="protein sequence ID" value="PUZ37021"/>
    <property type="gene ID" value="GQ55_9G084700"/>
</dbReference>
<accession>A0A2T7C0Z6</accession>
<dbReference type="Proteomes" id="UP000244336">
    <property type="component" value="Chromosome 9"/>
</dbReference>
<organism evidence="1 2">
    <name type="scientific">Panicum hallii var. hallii</name>
    <dbReference type="NCBI Taxonomy" id="1504633"/>
    <lineage>
        <taxon>Eukaryota</taxon>
        <taxon>Viridiplantae</taxon>
        <taxon>Streptophyta</taxon>
        <taxon>Embryophyta</taxon>
        <taxon>Tracheophyta</taxon>
        <taxon>Spermatophyta</taxon>
        <taxon>Magnoliopsida</taxon>
        <taxon>Liliopsida</taxon>
        <taxon>Poales</taxon>
        <taxon>Poaceae</taxon>
        <taxon>PACMAD clade</taxon>
        <taxon>Panicoideae</taxon>
        <taxon>Panicodae</taxon>
        <taxon>Paniceae</taxon>
        <taxon>Panicinae</taxon>
        <taxon>Panicum</taxon>
        <taxon>Panicum sect. Panicum</taxon>
    </lineage>
</organism>
<proteinExistence type="predicted"/>
<name>A0A2T7C0Z6_9POAL</name>